<dbReference type="SUPFAM" id="SSF56300">
    <property type="entry name" value="Metallo-dependent phosphatases"/>
    <property type="match status" value="1"/>
</dbReference>
<dbReference type="PANTHER" id="PTHR33393">
    <property type="entry name" value="POLYGLUTAMINE SYNTHESIS ACCESSORY PROTEIN RV0574C-RELATED"/>
    <property type="match status" value="1"/>
</dbReference>
<protein>
    <submittedName>
        <fullName evidence="3">CapA family protein</fullName>
    </submittedName>
</protein>
<dbReference type="SMART" id="SM00854">
    <property type="entry name" value="PGA_cap"/>
    <property type="match status" value="1"/>
</dbReference>
<comment type="similarity">
    <text evidence="1">Belongs to the CapA family.</text>
</comment>
<sequence length="381" mass="41285">MRTATRYSFMVLTIVGLCCCKPKPASIRSSDFKATEKDTTKIETAPENIVPDSAITIAAVGDMMLGTAYPDESHLPPDSAKGSFKYALKHLREADVAFGNLEGVLLDSGAALQMKLNFRSKPYLFKMPEHYGRIFKDAGFDVISVANNHSNDFGLAGRKKTVGILDSLGIHYAGLRTNPTKLFTIKGVKYGFCAFSPNSQTVPLLDTKNAAKIIHHLKEQADIVIVSFHGGGEGVDFEHVSCTNERFKGERRGNVNAFAHAAIDAGADIVLGHGPHVARAMELYNNRLIAYSLGNFCTYRSVSVSGICGLAPLLKVRLNKKGHFLDGHIISYQQTHAGGLVPDSLNKAAARIKMLTQTDFEASGLQISSTGKILRGTQNLN</sequence>
<dbReference type="Proteomes" id="UP000320042">
    <property type="component" value="Unassembled WGS sequence"/>
</dbReference>
<evidence type="ECO:0000313" key="4">
    <source>
        <dbReference type="Proteomes" id="UP000320042"/>
    </source>
</evidence>
<comment type="caution">
    <text evidence="3">The sequence shown here is derived from an EMBL/GenBank/DDBJ whole genome shotgun (WGS) entry which is preliminary data.</text>
</comment>
<accession>A0A563UH25</accession>
<dbReference type="InterPro" id="IPR052169">
    <property type="entry name" value="CW_Biosynth-Accessory"/>
</dbReference>
<feature type="domain" description="Capsule synthesis protein CapA" evidence="2">
    <location>
        <begin position="56"/>
        <end position="300"/>
    </location>
</feature>
<keyword evidence="4" id="KW-1185">Reference proteome</keyword>
<organism evidence="3 4">
    <name type="scientific">Mucilaginibacter pallidiroseus</name>
    <dbReference type="NCBI Taxonomy" id="2599295"/>
    <lineage>
        <taxon>Bacteria</taxon>
        <taxon>Pseudomonadati</taxon>
        <taxon>Bacteroidota</taxon>
        <taxon>Sphingobacteriia</taxon>
        <taxon>Sphingobacteriales</taxon>
        <taxon>Sphingobacteriaceae</taxon>
        <taxon>Mucilaginibacter</taxon>
    </lineage>
</organism>
<dbReference type="EMBL" id="VOEJ01000002">
    <property type="protein sequence ID" value="TWR30568.1"/>
    <property type="molecule type" value="Genomic_DNA"/>
</dbReference>
<evidence type="ECO:0000256" key="1">
    <source>
        <dbReference type="ARBA" id="ARBA00005662"/>
    </source>
</evidence>
<dbReference type="PANTHER" id="PTHR33393:SF11">
    <property type="entry name" value="POLYGLUTAMINE SYNTHESIS ACCESSORY PROTEIN RV0574C-RELATED"/>
    <property type="match status" value="1"/>
</dbReference>
<dbReference type="AlphaFoldDB" id="A0A563UH25"/>
<dbReference type="CDD" id="cd07381">
    <property type="entry name" value="MPP_CapA"/>
    <property type="match status" value="1"/>
</dbReference>
<proteinExistence type="inferred from homology"/>
<name>A0A563UH25_9SPHI</name>
<dbReference type="Pfam" id="PF09587">
    <property type="entry name" value="PGA_cap"/>
    <property type="match status" value="1"/>
</dbReference>
<evidence type="ECO:0000259" key="2">
    <source>
        <dbReference type="SMART" id="SM00854"/>
    </source>
</evidence>
<dbReference type="RefSeq" id="WP_146381026.1">
    <property type="nucleotide sequence ID" value="NZ_VOEJ01000002.1"/>
</dbReference>
<dbReference type="OrthoDB" id="9810906at2"/>
<dbReference type="InterPro" id="IPR019079">
    <property type="entry name" value="Capsule_synth_CapA"/>
</dbReference>
<evidence type="ECO:0000313" key="3">
    <source>
        <dbReference type="EMBL" id="TWR30568.1"/>
    </source>
</evidence>
<reference evidence="3 4" key="1">
    <citation type="submission" date="2019-07" db="EMBL/GenBank/DDBJ databases">
        <authorList>
            <person name="Kim J."/>
        </authorList>
    </citation>
    <scope>NUCLEOTIDE SEQUENCE [LARGE SCALE GENOMIC DNA]</scope>
    <source>
        <strain evidence="4">dk17</strain>
    </source>
</reference>
<dbReference type="Gene3D" id="3.60.21.10">
    <property type="match status" value="1"/>
</dbReference>
<gene>
    <name evidence="3" type="ORF">FPZ43_06410</name>
</gene>
<dbReference type="InterPro" id="IPR029052">
    <property type="entry name" value="Metallo-depent_PP-like"/>
</dbReference>